<protein>
    <submittedName>
        <fullName evidence="2">Uncharacterized protein</fullName>
    </submittedName>
</protein>
<organism evidence="2 3">
    <name type="scientific">Sphingomonas rustica</name>
    <dbReference type="NCBI Taxonomy" id="3103142"/>
    <lineage>
        <taxon>Bacteria</taxon>
        <taxon>Pseudomonadati</taxon>
        <taxon>Pseudomonadota</taxon>
        <taxon>Alphaproteobacteria</taxon>
        <taxon>Sphingomonadales</taxon>
        <taxon>Sphingomonadaceae</taxon>
        <taxon>Sphingomonas</taxon>
    </lineage>
</organism>
<proteinExistence type="predicted"/>
<evidence type="ECO:0000313" key="3">
    <source>
        <dbReference type="Proteomes" id="UP001427805"/>
    </source>
</evidence>
<dbReference type="Proteomes" id="UP001427805">
    <property type="component" value="Unassembled WGS sequence"/>
</dbReference>
<dbReference type="RefSeq" id="WP_346248630.1">
    <property type="nucleotide sequence ID" value="NZ_JBDIZK010000015.1"/>
</dbReference>
<comment type="caution">
    <text evidence="2">The sequence shown here is derived from an EMBL/GenBank/DDBJ whole genome shotgun (WGS) entry which is preliminary data.</text>
</comment>
<evidence type="ECO:0000256" key="1">
    <source>
        <dbReference type="SAM" id="MobiDB-lite"/>
    </source>
</evidence>
<sequence>MTHIPRKAFVGGQLVDAAVPPGEGGAGVADPLDRDGDGRRGGSLPRRPAALSGLRKAELLAVAAADGVAVAPDATVAAIRRAIEVSRGR</sequence>
<evidence type="ECO:0000313" key="2">
    <source>
        <dbReference type="EMBL" id="MEN3749584.1"/>
    </source>
</evidence>
<reference evidence="2 3" key="1">
    <citation type="submission" date="2024-05" db="EMBL/GenBank/DDBJ databases">
        <title>Sphingomonas sp. HF-S3 16S ribosomal RNA gene Genome sequencing and assembly.</title>
        <authorList>
            <person name="Lee H."/>
        </authorList>
    </citation>
    <scope>NUCLEOTIDE SEQUENCE [LARGE SCALE GENOMIC DNA]</scope>
    <source>
        <strain evidence="2 3">HF-S3</strain>
    </source>
</reference>
<accession>A0ABV0BDJ6</accession>
<feature type="region of interest" description="Disordered" evidence="1">
    <location>
        <begin position="19"/>
        <end position="48"/>
    </location>
</feature>
<keyword evidence="3" id="KW-1185">Reference proteome</keyword>
<feature type="compositionally biased region" description="Basic and acidic residues" evidence="1">
    <location>
        <begin position="31"/>
        <end position="40"/>
    </location>
</feature>
<dbReference type="EMBL" id="JBDIZK010000015">
    <property type="protein sequence ID" value="MEN3749584.1"/>
    <property type="molecule type" value="Genomic_DNA"/>
</dbReference>
<name>A0ABV0BDJ6_9SPHN</name>
<gene>
    <name evidence="2" type="ORF">TPR58_20595</name>
</gene>